<name>A0AAE1FJV1_PETCI</name>
<gene>
    <name evidence="1" type="ORF">Pcinc_020035</name>
</gene>
<dbReference type="InterPro" id="IPR013783">
    <property type="entry name" value="Ig-like_fold"/>
</dbReference>
<dbReference type="SUPFAM" id="SSF48726">
    <property type="entry name" value="Immunoglobulin"/>
    <property type="match status" value="1"/>
</dbReference>
<comment type="caution">
    <text evidence="1">The sequence shown here is derived from an EMBL/GenBank/DDBJ whole genome shotgun (WGS) entry which is preliminary data.</text>
</comment>
<keyword evidence="2" id="KW-1185">Reference proteome</keyword>
<proteinExistence type="predicted"/>
<dbReference type="Proteomes" id="UP001286313">
    <property type="component" value="Unassembled WGS sequence"/>
</dbReference>
<organism evidence="1 2">
    <name type="scientific">Petrolisthes cinctipes</name>
    <name type="common">Flat porcelain crab</name>
    <dbReference type="NCBI Taxonomy" id="88211"/>
    <lineage>
        <taxon>Eukaryota</taxon>
        <taxon>Metazoa</taxon>
        <taxon>Ecdysozoa</taxon>
        <taxon>Arthropoda</taxon>
        <taxon>Crustacea</taxon>
        <taxon>Multicrustacea</taxon>
        <taxon>Malacostraca</taxon>
        <taxon>Eumalacostraca</taxon>
        <taxon>Eucarida</taxon>
        <taxon>Decapoda</taxon>
        <taxon>Pleocyemata</taxon>
        <taxon>Anomura</taxon>
        <taxon>Galatheoidea</taxon>
        <taxon>Porcellanidae</taxon>
        <taxon>Petrolisthes</taxon>
    </lineage>
</organism>
<sequence length="79" mass="8652">MTMKVHWTLNDCPITGQEYLRGHMQYVLGGSGNKHTLELPSTSRMQAGRVAIVAENPVGKAVSAAALNIIGEYMSYLWS</sequence>
<accession>A0AAE1FJV1</accession>
<reference evidence="1" key="1">
    <citation type="submission" date="2023-10" db="EMBL/GenBank/DDBJ databases">
        <title>Genome assemblies of two species of porcelain crab, Petrolisthes cinctipes and Petrolisthes manimaculis (Anomura: Porcellanidae).</title>
        <authorList>
            <person name="Angst P."/>
        </authorList>
    </citation>
    <scope>NUCLEOTIDE SEQUENCE</scope>
    <source>
        <strain evidence="1">PB745_01</strain>
        <tissue evidence="1">Gill</tissue>
    </source>
</reference>
<dbReference type="Gene3D" id="2.60.40.10">
    <property type="entry name" value="Immunoglobulins"/>
    <property type="match status" value="1"/>
</dbReference>
<protein>
    <submittedName>
        <fullName evidence="1">Uncharacterized protein</fullName>
    </submittedName>
</protein>
<evidence type="ECO:0000313" key="2">
    <source>
        <dbReference type="Proteomes" id="UP001286313"/>
    </source>
</evidence>
<dbReference type="AlphaFoldDB" id="A0AAE1FJV1"/>
<dbReference type="InterPro" id="IPR036179">
    <property type="entry name" value="Ig-like_dom_sf"/>
</dbReference>
<evidence type="ECO:0000313" key="1">
    <source>
        <dbReference type="EMBL" id="KAK3875074.1"/>
    </source>
</evidence>
<dbReference type="EMBL" id="JAWQEG010002014">
    <property type="protein sequence ID" value="KAK3875074.1"/>
    <property type="molecule type" value="Genomic_DNA"/>
</dbReference>